<evidence type="ECO:0000256" key="13">
    <source>
        <dbReference type="ARBA" id="ARBA00022989"/>
    </source>
</evidence>
<comment type="catalytic activity">
    <reaction evidence="19">
        <text>Ca(2+)(in) + 3 Na(+)(out) = Ca(2+)(out) + 3 Na(+)(in)</text>
        <dbReference type="Rhea" id="RHEA:69955"/>
        <dbReference type="ChEBI" id="CHEBI:29101"/>
        <dbReference type="ChEBI" id="CHEBI:29108"/>
    </reaction>
</comment>
<keyword evidence="14" id="KW-0915">Sodium</keyword>
<dbReference type="PRINTS" id="PR01259">
    <property type="entry name" value="NACAEXCHNGR"/>
</dbReference>
<evidence type="ECO:0000259" key="21">
    <source>
        <dbReference type="SMART" id="SM00237"/>
    </source>
</evidence>
<keyword evidence="23" id="KW-1185">Reference proteome</keyword>
<accession>A0A7M5UA94</accession>
<keyword evidence="16 20" id="KW-0472">Membrane</keyword>
<dbReference type="GO" id="GO:0098794">
    <property type="term" value="C:postsynapse"/>
    <property type="evidence" value="ECO:0007669"/>
    <property type="project" value="TreeGrafter"/>
</dbReference>
<feature type="transmembrane region" description="Helical" evidence="20">
    <location>
        <begin position="717"/>
        <end position="736"/>
    </location>
</feature>
<dbReference type="InterPro" id="IPR038081">
    <property type="entry name" value="CalX-like_sf"/>
</dbReference>
<evidence type="ECO:0000256" key="12">
    <source>
        <dbReference type="ARBA" id="ARBA00022860"/>
    </source>
</evidence>
<evidence type="ECO:0000256" key="14">
    <source>
        <dbReference type="ARBA" id="ARBA00023053"/>
    </source>
</evidence>
<dbReference type="RefSeq" id="XP_066926826.1">
    <property type="nucleotide sequence ID" value="XM_067070725.1"/>
</dbReference>
<evidence type="ECO:0000256" key="17">
    <source>
        <dbReference type="ARBA" id="ARBA00023180"/>
    </source>
</evidence>
<dbReference type="Pfam" id="PF01699">
    <property type="entry name" value="Na_Ca_ex"/>
    <property type="match status" value="2"/>
</dbReference>
<keyword evidence="7 20" id="KW-0812">Transmembrane</keyword>
<feature type="transmembrane region" description="Helical" evidence="20">
    <location>
        <begin position="195"/>
        <end position="215"/>
    </location>
</feature>
<dbReference type="InterPro" id="IPR051171">
    <property type="entry name" value="CaCA"/>
</dbReference>
<dbReference type="PANTHER" id="PTHR11878">
    <property type="entry name" value="SODIUM/CALCIUM EXCHANGER"/>
    <property type="match status" value="1"/>
</dbReference>
<dbReference type="GO" id="GO:0005432">
    <property type="term" value="F:calcium:sodium antiporter activity"/>
    <property type="evidence" value="ECO:0007669"/>
    <property type="project" value="InterPro"/>
</dbReference>
<dbReference type="Gene3D" id="1.20.1420.30">
    <property type="entry name" value="NCX, central ion-binding region"/>
    <property type="match status" value="2"/>
</dbReference>
<protein>
    <recommendedName>
        <fullName evidence="21">Calx-beta domain-containing protein</fullName>
    </recommendedName>
</protein>
<dbReference type="InterPro" id="IPR004836">
    <property type="entry name" value="Na_Ca_Ex"/>
</dbReference>
<evidence type="ECO:0000256" key="9">
    <source>
        <dbReference type="ARBA" id="ARBA00022729"/>
    </source>
</evidence>
<keyword evidence="12" id="KW-0112">Calmodulin-binding</keyword>
<evidence type="ECO:0000256" key="20">
    <source>
        <dbReference type="SAM" id="Phobius"/>
    </source>
</evidence>
<dbReference type="SUPFAM" id="SSF141072">
    <property type="entry name" value="CalX-like"/>
    <property type="match status" value="2"/>
</dbReference>
<dbReference type="SMART" id="SM00237">
    <property type="entry name" value="Calx_beta"/>
    <property type="match status" value="2"/>
</dbReference>
<keyword evidence="11" id="KW-0106">Calcium</keyword>
<feature type="domain" description="Calx-beta" evidence="21">
    <location>
        <begin position="327"/>
        <end position="428"/>
    </location>
</feature>
<evidence type="ECO:0000256" key="3">
    <source>
        <dbReference type="ARBA" id="ARBA00022448"/>
    </source>
</evidence>
<dbReference type="InterPro" id="IPR004837">
    <property type="entry name" value="NaCa_Exmemb"/>
</dbReference>
<dbReference type="EnsemblMetazoa" id="CLYHEMT008140.2">
    <property type="protein sequence ID" value="CLYHEMP008140.2"/>
    <property type="gene ID" value="CLYHEMG008140"/>
</dbReference>
<dbReference type="GO" id="GO:0030424">
    <property type="term" value="C:axon"/>
    <property type="evidence" value="ECO:0007669"/>
    <property type="project" value="TreeGrafter"/>
</dbReference>
<sequence length="816" mass="90048">MASNVTYIYQCPDMYKCSKVNQGTLFLPLFNESDWPLALRVVLYLLTMLWFFMGVAIGADLFMCAIEVITSKTKTLRVANEEEAKGYEEVEIRVWNDTVANLTLMALGSSAPEILLSVIEIVSKGFKAGELGPGTIVGSAAFNLLCITACCVMAVDKPKRINSFNVFLITAFFSVFAYIWLFMVISIISKNRVDIWEAVITLLWFPILVILAYIADKNLCGNFAFLKKNKERIELNNMDLLDEKVLKKHRPDLIEYMKEITSNPALTEDEAAKLIAIKMEQSKKKNYGYYRVGALRSIGGGRKVVPTIPDKLKPLVSDGPGAKLLVDADPQPDSNTSVTPRVEFVATAVSVLESAKVAQLTLVRSRNLSEKITIRYETIDGTAEAGSDYIAKKGTLTFEPQETTKQLEVVIIDDYEWEPDETFFIKLHSDVEESKNVEIGPHSIAEVTIINDDEPGTIGFTKPSHIVKESCGKAEVEVERVNGADGKVELVWKTKDQSALHGKDYIGGEGTLIFEHGETVKTIDIEIIDDHQFEKDETFMIEFTDLKTQGAKFGRLKKTVVTVVSDDEYRRMFDRVVHMAHLNMDKFELGSATWGQQFTEAMSVNGGDVENATALDYGMHFATFFWKVLFAFVPPCSWYGGWLSFVIILAMIGIMTALIGDIATIFGCLISLKPEVTAITFVALGTSLPDLFASKNAACNEEYADAAIGNVTGSNGVNVFLGLGIPWVIATIYHKIKGSTFDVSAGSLATSVVTYAVCATICIFLLIARRFIPAFGGGELGGPKAIRFATGGFMIFLWFVYLLVSSLVAYGHLSPI</sequence>
<keyword evidence="17" id="KW-0325">Glycoprotein</keyword>
<keyword evidence="9" id="KW-0732">Signal</keyword>
<dbReference type="GO" id="GO:0042383">
    <property type="term" value="C:sarcolemma"/>
    <property type="evidence" value="ECO:0007669"/>
    <property type="project" value="TreeGrafter"/>
</dbReference>
<evidence type="ECO:0000313" key="23">
    <source>
        <dbReference type="Proteomes" id="UP000594262"/>
    </source>
</evidence>
<evidence type="ECO:0000256" key="5">
    <source>
        <dbReference type="ARBA" id="ARBA00022475"/>
    </source>
</evidence>
<name>A0A7M5UA94_9CNID</name>
<keyword evidence="18" id="KW-0739">Sodium transport</keyword>
<dbReference type="GeneID" id="136814210"/>
<evidence type="ECO:0000256" key="7">
    <source>
        <dbReference type="ARBA" id="ARBA00022692"/>
    </source>
</evidence>
<dbReference type="AlphaFoldDB" id="A0A7M5UA94"/>
<evidence type="ECO:0000256" key="16">
    <source>
        <dbReference type="ARBA" id="ARBA00023136"/>
    </source>
</evidence>
<evidence type="ECO:0000256" key="18">
    <source>
        <dbReference type="ARBA" id="ARBA00023201"/>
    </source>
</evidence>
<keyword evidence="6" id="KW-0109">Calcium transport</keyword>
<keyword evidence="15" id="KW-0406">Ion transport</keyword>
<feature type="transmembrane region" description="Helical" evidence="20">
    <location>
        <begin position="41"/>
        <end position="66"/>
    </location>
</feature>
<dbReference type="PANTHER" id="PTHR11878:SF76">
    <property type="entry name" value="CALX-BETA DOMAIN-CONTAINING PROTEIN"/>
    <property type="match status" value="1"/>
</dbReference>
<dbReference type="InterPro" id="IPR044880">
    <property type="entry name" value="NCX_ion-bd_dom_sf"/>
</dbReference>
<dbReference type="GO" id="GO:0005516">
    <property type="term" value="F:calmodulin binding"/>
    <property type="evidence" value="ECO:0007669"/>
    <property type="project" value="UniProtKB-KW"/>
</dbReference>
<evidence type="ECO:0000313" key="22">
    <source>
        <dbReference type="EnsemblMetazoa" id="CLYHEMP008140.2"/>
    </source>
</evidence>
<evidence type="ECO:0000256" key="8">
    <source>
        <dbReference type="ARBA" id="ARBA00022723"/>
    </source>
</evidence>
<comment type="similarity">
    <text evidence="2">Belongs to the Ca(2+):cation antiporter (CaCA) (TC 2.A.19) family. SLC8 subfamily.</text>
</comment>
<feature type="domain" description="Calx-beta" evidence="21">
    <location>
        <begin position="445"/>
        <end position="544"/>
    </location>
</feature>
<dbReference type="InterPro" id="IPR003644">
    <property type="entry name" value="Calx_beta"/>
</dbReference>
<feature type="transmembrane region" description="Helical" evidence="20">
    <location>
        <begin position="748"/>
        <end position="767"/>
    </location>
</feature>
<evidence type="ECO:0000256" key="4">
    <source>
        <dbReference type="ARBA" id="ARBA00022449"/>
    </source>
</evidence>
<evidence type="ECO:0000256" key="10">
    <source>
        <dbReference type="ARBA" id="ARBA00022737"/>
    </source>
</evidence>
<comment type="subcellular location">
    <subcellularLocation>
        <location evidence="1">Cell membrane</location>
        <topology evidence="1">Multi-pass membrane protein</topology>
    </subcellularLocation>
</comment>
<keyword evidence="8" id="KW-0479">Metal-binding</keyword>
<proteinExistence type="inferred from homology"/>
<feature type="transmembrane region" description="Helical" evidence="20">
    <location>
        <begin position="642"/>
        <end position="670"/>
    </location>
</feature>
<dbReference type="Gene3D" id="2.60.40.2030">
    <property type="match status" value="2"/>
</dbReference>
<keyword evidence="5" id="KW-1003">Cell membrane</keyword>
<organism evidence="22 23">
    <name type="scientific">Clytia hemisphaerica</name>
    <dbReference type="NCBI Taxonomy" id="252671"/>
    <lineage>
        <taxon>Eukaryota</taxon>
        <taxon>Metazoa</taxon>
        <taxon>Cnidaria</taxon>
        <taxon>Hydrozoa</taxon>
        <taxon>Hydroidolina</taxon>
        <taxon>Leptothecata</taxon>
        <taxon>Obeliida</taxon>
        <taxon>Clytiidae</taxon>
        <taxon>Clytia</taxon>
    </lineage>
</organism>
<feature type="transmembrane region" description="Helical" evidence="20">
    <location>
        <begin position="134"/>
        <end position="155"/>
    </location>
</feature>
<dbReference type="GO" id="GO:0098703">
    <property type="term" value="P:calcium ion import across plasma membrane"/>
    <property type="evidence" value="ECO:0007669"/>
    <property type="project" value="TreeGrafter"/>
</dbReference>
<evidence type="ECO:0000256" key="11">
    <source>
        <dbReference type="ARBA" id="ARBA00022837"/>
    </source>
</evidence>
<evidence type="ECO:0000256" key="1">
    <source>
        <dbReference type="ARBA" id="ARBA00004651"/>
    </source>
</evidence>
<dbReference type="Proteomes" id="UP000594262">
    <property type="component" value="Unplaced"/>
</dbReference>
<evidence type="ECO:0000256" key="19">
    <source>
        <dbReference type="ARBA" id="ARBA00033667"/>
    </source>
</evidence>
<evidence type="ECO:0000256" key="6">
    <source>
        <dbReference type="ARBA" id="ARBA00022568"/>
    </source>
</evidence>
<feature type="transmembrane region" description="Helical" evidence="20">
    <location>
        <begin position="167"/>
        <end position="188"/>
    </location>
</feature>
<keyword evidence="10" id="KW-0677">Repeat</keyword>
<dbReference type="Pfam" id="PF03160">
    <property type="entry name" value="Calx-beta"/>
    <property type="match status" value="1"/>
</dbReference>
<dbReference type="GO" id="GO:0007154">
    <property type="term" value="P:cell communication"/>
    <property type="evidence" value="ECO:0007669"/>
    <property type="project" value="InterPro"/>
</dbReference>
<evidence type="ECO:0000256" key="2">
    <source>
        <dbReference type="ARBA" id="ARBA00007489"/>
    </source>
</evidence>
<keyword evidence="4" id="KW-0050">Antiport</keyword>
<dbReference type="OrthoDB" id="418484at2759"/>
<keyword evidence="13 20" id="KW-1133">Transmembrane helix</keyword>
<keyword evidence="3" id="KW-0813">Transport</keyword>
<evidence type="ECO:0000256" key="15">
    <source>
        <dbReference type="ARBA" id="ARBA00023065"/>
    </source>
</evidence>
<feature type="transmembrane region" description="Helical" evidence="20">
    <location>
        <begin position="788"/>
        <end position="810"/>
    </location>
</feature>
<dbReference type="GO" id="GO:0046872">
    <property type="term" value="F:metal ion binding"/>
    <property type="evidence" value="ECO:0007669"/>
    <property type="project" value="UniProtKB-KW"/>
</dbReference>
<reference evidence="22" key="1">
    <citation type="submission" date="2021-01" db="UniProtKB">
        <authorList>
            <consortium name="EnsemblMetazoa"/>
        </authorList>
    </citation>
    <scope>IDENTIFICATION</scope>
</reference>